<reference evidence="2 3" key="1">
    <citation type="submission" date="2023-02" db="EMBL/GenBank/DDBJ databases">
        <title>LHISI_Scaffold_Assembly.</title>
        <authorList>
            <person name="Stuart O.P."/>
            <person name="Cleave R."/>
            <person name="Magrath M.J.L."/>
            <person name="Mikheyev A.S."/>
        </authorList>
    </citation>
    <scope>NUCLEOTIDE SEQUENCE [LARGE SCALE GENOMIC DNA]</scope>
    <source>
        <strain evidence="2">Daus_M_001</strain>
        <tissue evidence="2">Leg muscle</tissue>
    </source>
</reference>
<evidence type="ECO:0000256" key="1">
    <source>
        <dbReference type="SAM" id="MobiDB-lite"/>
    </source>
</evidence>
<dbReference type="Proteomes" id="UP001159363">
    <property type="component" value="Chromosome 3"/>
</dbReference>
<gene>
    <name evidence="2" type="ORF">PR048_008186</name>
</gene>
<sequence length="683" mass="76339">MCGTRPLIFPNTTHCIRDITYLLLTLRISDGREHKKRRGRERERRGEVVKKALGRGGTSGRGRQVERRGETDAAHVTSTFLTLCTPTPRATKLYTRRHHRHPIPRADGLGCPRHLFLDLDSCPGKLRSDKHCASVHAKWDGLPWEPLSKVKKQGSDTGSGWNRPRDAQRCQRIPLWTREAGESRVSSFIDIQVRSLVIQRDGIPMATNNSKLLLTANDNMITPDMTKGVGNRKCVCTSTSWRCLLTKAAARRRGRGPCSLFAGATLVPCTHANHKRRRSRFQIRTAKFAKFGLGSLADLVYVIRVWGRGDAVVRLLASQIDEPGSIPCGNRAGRCCWSADFLFLPPLHSSAAPYSPRFTLIGSQDLDVESRPQKYGCRLFTFYVARLKRRKANVSDATRRLSPVARPRQMKACYSKSESLRQVASIALSEHSSEGDAAAIGEAKLGSGRVKATSRRVVDEKTAHRGDAASDGEFTYTLQPPKRVDSHNVGWRLNPQQLVEFRGVRVGEDAHHVEVADPRPVRGRTSPVGDVPLHQSPPPATVPWRMGWGGDSLNLPLNPQESCVCRAVISPGLHSRKTRGLRKEQEGKSGKEWKRWSGLLEVTYFILARRGSYRLRPFSHGADEAFKYGRSFHPRRVKTCISSHGQNMCRRPYLPGNLALITVVRRGVAESALGWVTIRRTLQ</sequence>
<dbReference type="EMBL" id="JARBHB010000003">
    <property type="protein sequence ID" value="KAJ8888694.1"/>
    <property type="molecule type" value="Genomic_DNA"/>
</dbReference>
<comment type="caution">
    <text evidence="2">The sequence shown here is derived from an EMBL/GenBank/DDBJ whole genome shotgun (WGS) entry which is preliminary data.</text>
</comment>
<keyword evidence="3" id="KW-1185">Reference proteome</keyword>
<organism evidence="2 3">
    <name type="scientific">Dryococelus australis</name>
    <dbReference type="NCBI Taxonomy" id="614101"/>
    <lineage>
        <taxon>Eukaryota</taxon>
        <taxon>Metazoa</taxon>
        <taxon>Ecdysozoa</taxon>
        <taxon>Arthropoda</taxon>
        <taxon>Hexapoda</taxon>
        <taxon>Insecta</taxon>
        <taxon>Pterygota</taxon>
        <taxon>Neoptera</taxon>
        <taxon>Polyneoptera</taxon>
        <taxon>Phasmatodea</taxon>
        <taxon>Verophasmatodea</taxon>
        <taxon>Anareolatae</taxon>
        <taxon>Phasmatidae</taxon>
        <taxon>Eurycanthinae</taxon>
        <taxon>Dryococelus</taxon>
    </lineage>
</organism>
<accession>A0ABQ9HWD7</accession>
<name>A0ABQ9HWD7_9NEOP</name>
<evidence type="ECO:0000313" key="2">
    <source>
        <dbReference type="EMBL" id="KAJ8888694.1"/>
    </source>
</evidence>
<proteinExistence type="predicted"/>
<evidence type="ECO:0000313" key="3">
    <source>
        <dbReference type="Proteomes" id="UP001159363"/>
    </source>
</evidence>
<protein>
    <submittedName>
        <fullName evidence="2">Uncharacterized protein</fullName>
    </submittedName>
</protein>
<feature type="region of interest" description="Disordered" evidence="1">
    <location>
        <begin position="519"/>
        <end position="539"/>
    </location>
</feature>
<feature type="compositionally biased region" description="Basic and acidic residues" evidence="1">
    <location>
        <begin position="63"/>
        <end position="72"/>
    </location>
</feature>
<feature type="region of interest" description="Disordered" evidence="1">
    <location>
        <begin position="53"/>
        <end position="72"/>
    </location>
</feature>